<accession>A0AAN6RQ09</accession>
<feature type="region of interest" description="Disordered" evidence="1">
    <location>
        <begin position="21"/>
        <end position="66"/>
    </location>
</feature>
<sequence>MPPRIPGGGCRPQQLLTSLEAPTPSCTLPAPALALRPRQPPTASSSRPLSTTPRCSSKTESTKPPPQLTRVRRKFLDFLEHSSMLRKSKVLKEPTYLSNNVVTRSEGEVVQRDMPFPNNPYFRSQSVLSAVSRERVWSEVMEGGMPIKAVAAKYSVDVRRVTAVVRMMEIEKRWEREGKPLAYAYARSMGHLVPQHNVRAESKFEPINDLHVHSHTMQQLFVPTSESRHFTRADAARAFGEHILPPEARMRIPELVDMERKIAQGVPPPVAGAEFIAAARESEQEIAARNFERARSKEARTVRVQTDRFEFRFEKIDSEAVGPKGRSRTAVGWRYGVPLMDRRRAEVKIPTSMD</sequence>
<feature type="compositionally biased region" description="Polar residues" evidence="1">
    <location>
        <begin position="44"/>
        <end position="59"/>
    </location>
</feature>
<dbReference type="EMBL" id="MU855974">
    <property type="protein sequence ID" value="KAK3898233.1"/>
    <property type="molecule type" value="Genomic_DNA"/>
</dbReference>
<feature type="compositionally biased region" description="Low complexity" evidence="1">
    <location>
        <begin position="27"/>
        <end position="43"/>
    </location>
</feature>
<dbReference type="AlphaFoldDB" id="A0AAN6RQ09"/>
<evidence type="ECO:0000256" key="1">
    <source>
        <dbReference type="SAM" id="MobiDB-lite"/>
    </source>
</evidence>
<dbReference type="PANTHER" id="PTHR28158">
    <property type="entry name" value="37S RIBOSOMAL PROTEIN S35, MITOCHONDRIAL"/>
    <property type="match status" value="1"/>
</dbReference>
<organism evidence="2 3">
    <name type="scientific">Staphylotrichum tortipilum</name>
    <dbReference type="NCBI Taxonomy" id="2831512"/>
    <lineage>
        <taxon>Eukaryota</taxon>
        <taxon>Fungi</taxon>
        <taxon>Dikarya</taxon>
        <taxon>Ascomycota</taxon>
        <taxon>Pezizomycotina</taxon>
        <taxon>Sordariomycetes</taxon>
        <taxon>Sordariomycetidae</taxon>
        <taxon>Sordariales</taxon>
        <taxon>Chaetomiaceae</taxon>
        <taxon>Staphylotrichum</taxon>
    </lineage>
</organism>
<dbReference type="GO" id="GO:0032543">
    <property type="term" value="P:mitochondrial translation"/>
    <property type="evidence" value="ECO:0007669"/>
    <property type="project" value="TreeGrafter"/>
</dbReference>
<evidence type="ECO:0000313" key="2">
    <source>
        <dbReference type="EMBL" id="KAK3898233.1"/>
    </source>
</evidence>
<dbReference type="GO" id="GO:0005763">
    <property type="term" value="C:mitochondrial small ribosomal subunit"/>
    <property type="evidence" value="ECO:0007669"/>
    <property type="project" value="TreeGrafter"/>
</dbReference>
<dbReference type="PANTHER" id="PTHR28158:SF1">
    <property type="entry name" value="SMALL RIBOSOMAL SUBUNIT PROTEIN MS45"/>
    <property type="match status" value="1"/>
</dbReference>
<dbReference type="Proteomes" id="UP001303889">
    <property type="component" value="Unassembled WGS sequence"/>
</dbReference>
<protein>
    <submittedName>
        <fullName evidence="2">Eukaryotic mitochondrial regulator protein-domain-containing protein</fullName>
    </submittedName>
</protein>
<evidence type="ECO:0000313" key="3">
    <source>
        <dbReference type="Proteomes" id="UP001303889"/>
    </source>
</evidence>
<comment type="caution">
    <text evidence="2">The sequence shown here is derived from an EMBL/GenBank/DDBJ whole genome shotgun (WGS) entry which is preliminary data.</text>
</comment>
<dbReference type="Pfam" id="PF12298">
    <property type="entry name" value="Bot1p"/>
    <property type="match status" value="1"/>
</dbReference>
<dbReference type="InterPro" id="IPR021036">
    <property type="entry name" value="Ribosomal_mS45"/>
</dbReference>
<keyword evidence="3" id="KW-1185">Reference proteome</keyword>
<name>A0AAN6RQ09_9PEZI</name>
<dbReference type="GO" id="GO:0003735">
    <property type="term" value="F:structural constituent of ribosome"/>
    <property type="evidence" value="ECO:0007669"/>
    <property type="project" value="TreeGrafter"/>
</dbReference>
<proteinExistence type="predicted"/>
<reference evidence="2" key="2">
    <citation type="submission" date="2023-05" db="EMBL/GenBank/DDBJ databases">
        <authorList>
            <consortium name="Lawrence Berkeley National Laboratory"/>
            <person name="Steindorff A."/>
            <person name="Hensen N."/>
            <person name="Bonometti L."/>
            <person name="Westerberg I."/>
            <person name="Brannstrom I.O."/>
            <person name="Guillou S."/>
            <person name="Cros-Aarteil S."/>
            <person name="Calhoun S."/>
            <person name="Haridas S."/>
            <person name="Kuo A."/>
            <person name="Mondo S."/>
            <person name="Pangilinan J."/>
            <person name="Riley R."/>
            <person name="Labutti K."/>
            <person name="Andreopoulos B."/>
            <person name="Lipzen A."/>
            <person name="Chen C."/>
            <person name="Yanf M."/>
            <person name="Daum C."/>
            <person name="Ng V."/>
            <person name="Clum A."/>
            <person name="Ohm R."/>
            <person name="Martin F."/>
            <person name="Silar P."/>
            <person name="Natvig D."/>
            <person name="Lalanne C."/>
            <person name="Gautier V."/>
            <person name="Ament-Velasquez S.L."/>
            <person name="Kruys A."/>
            <person name="Hutchinson M.I."/>
            <person name="Powell A.J."/>
            <person name="Barry K."/>
            <person name="Miller A.N."/>
            <person name="Grigoriev I.V."/>
            <person name="Debuchy R."/>
            <person name="Gladieux P."/>
            <person name="Thoren M.H."/>
            <person name="Johannesson H."/>
        </authorList>
    </citation>
    <scope>NUCLEOTIDE SEQUENCE</scope>
    <source>
        <strain evidence="2">CBS 103.79</strain>
    </source>
</reference>
<reference evidence="2" key="1">
    <citation type="journal article" date="2023" name="Mol. Phylogenet. Evol.">
        <title>Genome-scale phylogeny and comparative genomics of the fungal order Sordariales.</title>
        <authorList>
            <person name="Hensen N."/>
            <person name="Bonometti L."/>
            <person name="Westerberg I."/>
            <person name="Brannstrom I.O."/>
            <person name="Guillou S."/>
            <person name="Cros-Aarteil S."/>
            <person name="Calhoun S."/>
            <person name="Haridas S."/>
            <person name="Kuo A."/>
            <person name="Mondo S."/>
            <person name="Pangilinan J."/>
            <person name="Riley R."/>
            <person name="LaButti K."/>
            <person name="Andreopoulos B."/>
            <person name="Lipzen A."/>
            <person name="Chen C."/>
            <person name="Yan M."/>
            <person name="Daum C."/>
            <person name="Ng V."/>
            <person name="Clum A."/>
            <person name="Steindorff A."/>
            <person name="Ohm R.A."/>
            <person name="Martin F."/>
            <person name="Silar P."/>
            <person name="Natvig D.O."/>
            <person name="Lalanne C."/>
            <person name="Gautier V."/>
            <person name="Ament-Velasquez S.L."/>
            <person name="Kruys A."/>
            <person name="Hutchinson M.I."/>
            <person name="Powell A.J."/>
            <person name="Barry K."/>
            <person name="Miller A.N."/>
            <person name="Grigoriev I.V."/>
            <person name="Debuchy R."/>
            <person name="Gladieux P."/>
            <person name="Hiltunen Thoren M."/>
            <person name="Johannesson H."/>
        </authorList>
    </citation>
    <scope>NUCLEOTIDE SEQUENCE</scope>
    <source>
        <strain evidence="2">CBS 103.79</strain>
    </source>
</reference>
<gene>
    <name evidence="2" type="ORF">C8A05DRAFT_38179</name>
</gene>